<dbReference type="Proteomes" id="UP000177701">
    <property type="component" value="Unassembled WGS sequence"/>
</dbReference>
<dbReference type="EMBL" id="MEYH01000078">
    <property type="protein sequence ID" value="OGD14677.1"/>
    <property type="molecule type" value="Genomic_DNA"/>
</dbReference>
<dbReference type="GO" id="GO:1990351">
    <property type="term" value="C:transporter complex"/>
    <property type="evidence" value="ECO:0007669"/>
    <property type="project" value="TreeGrafter"/>
</dbReference>
<dbReference type="AlphaFoldDB" id="A0A1F5A9Z0"/>
<comment type="caution">
    <text evidence="2">The sequence shown here is derived from an EMBL/GenBank/DDBJ whole genome shotgun (WGS) entry which is preliminary data.</text>
</comment>
<accession>A0A1F5A9Z0</accession>
<keyword evidence="1" id="KW-0812">Transmembrane</keyword>
<gene>
    <name evidence="2" type="ORF">A2V47_07620</name>
</gene>
<protein>
    <recommendedName>
        <fullName evidence="4">LPS-assembly protein LptD</fullName>
    </recommendedName>
</protein>
<proteinExistence type="predicted"/>
<evidence type="ECO:0000256" key="1">
    <source>
        <dbReference type="SAM" id="Phobius"/>
    </source>
</evidence>
<dbReference type="PANTHER" id="PTHR30189">
    <property type="entry name" value="LPS-ASSEMBLY PROTEIN"/>
    <property type="match status" value="1"/>
</dbReference>
<keyword evidence="1" id="KW-0472">Membrane</keyword>
<evidence type="ECO:0000313" key="3">
    <source>
        <dbReference type="Proteomes" id="UP000177701"/>
    </source>
</evidence>
<dbReference type="PANTHER" id="PTHR30189:SF1">
    <property type="entry name" value="LPS-ASSEMBLY PROTEIN LPTD"/>
    <property type="match status" value="1"/>
</dbReference>
<evidence type="ECO:0000313" key="2">
    <source>
        <dbReference type="EMBL" id="OGD14677.1"/>
    </source>
</evidence>
<reference evidence="2 3" key="1">
    <citation type="journal article" date="2016" name="Nat. Commun.">
        <title>Thousands of microbial genomes shed light on interconnected biogeochemical processes in an aquifer system.</title>
        <authorList>
            <person name="Anantharaman K."/>
            <person name="Brown C.T."/>
            <person name="Hug L.A."/>
            <person name="Sharon I."/>
            <person name="Castelle C.J."/>
            <person name="Probst A.J."/>
            <person name="Thomas B.C."/>
            <person name="Singh A."/>
            <person name="Wilkins M.J."/>
            <person name="Karaoz U."/>
            <person name="Brodie E.L."/>
            <person name="Williams K.H."/>
            <person name="Hubbard S.S."/>
            <person name="Banfield J.F."/>
        </authorList>
    </citation>
    <scope>NUCLEOTIDE SEQUENCE [LARGE SCALE GENOMIC DNA]</scope>
</reference>
<organism evidence="2 3">
    <name type="scientific">Candidatus Sediminicultor quintus</name>
    <dbReference type="NCBI Taxonomy" id="1797291"/>
    <lineage>
        <taxon>Bacteria</taxon>
        <taxon>Pseudomonadati</taxon>
        <taxon>Atribacterota</taxon>
        <taxon>Candidatus Phoenicimicrobiia</taxon>
        <taxon>Candidatus Pheonicimicrobiales</taxon>
        <taxon>Candidatus Phoenicimicrobiaceae</taxon>
        <taxon>Candidatus Sediminicultor</taxon>
    </lineage>
</organism>
<evidence type="ECO:0008006" key="4">
    <source>
        <dbReference type="Google" id="ProtNLM"/>
    </source>
</evidence>
<feature type="transmembrane region" description="Helical" evidence="1">
    <location>
        <begin position="12"/>
        <end position="32"/>
    </location>
</feature>
<dbReference type="InterPro" id="IPR050218">
    <property type="entry name" value="LptD"/>
</dbReference>
<dbReference type="GO" id="GO:0009279">
    <property type="term" value="C:cell outer membrane"/>
    <property type="evidence" value="ECO:0007669"/>
    <property type="project" value="TreeGrafter"/>
</dbReference>
<name>A0A1F5A9Z0_9BACT</name>
<keyword evidence="1" id="KW-1133">Transmembrane helix</keyword>
<sequence>MVQSGKTKNVGIFLAIFTLILGINLGVFHSGFTLVSFAQETMEAQEAPVTEEAVNIEETVIAEETEEELDISLTAEYITYEKIEGEDLIIAQEGVELKYQDIEIKAEYLKINLTTHLLFASGEILFKQDKTETKCEELTYNWKTKKTILLRLKGELTGEGIKGKVYYQGEKMENFPETVEIAGGSVTTCELEEPHYHIAAKEMIIYPKDKIIARNISWYEGKTKIITLPYFLIFLDRKTQQPILPKIGQNSADGWFIKTNFNYYIDEKSYGTFYIDWLERKGIGTGVEHTWEIGNQDNPGEASLYLYQIKEKDSGKISLSGKVKYGQEFEDNVRTQVILDYSGMKAEGGALLSNSLKSQFTLDTQGEKYNLNISGKYNFSGKEMDDLSIDGNVTIKHNYTFSDKLNSALTLIYTDKNPASQEAADLELKPKWELKYKGEGYTLGLTTEKRFDLDGDNYTGDNVLRIIDRLPEFVFNKSAAAIGDTKITYDINASVAHFYESATEEDNWRGEYIINLKRPFNFGEYLTLTPSGIFRQDVYLSGEARYLVGGKIDLKADYNPYISSTLSYSYNKSVGPTPFNFDYITPLTNTVSGKLTLTPTEKIKLDLSTNYNFVTENFGNLVAKLEYKPKDNWKMDFSSSYNLNSMEWTKKINSTLDLQLSDDWRIRYRGVVDLDGFKLSNSVVGITRDLHCREITINYKQATKSFWVEFYIKAFPTEKITLGGQ</sequence>
<dbReference type="STRING" id="1797291.A2V47_07620"/>